<dbReference type="GO" id="GO:0016747">
    <property type="term" value="F:acyltransferase activity, transferring groups other than amino-acyl groups"/>
    <property type="evidence" value="ECO:0007669"/>
    <property type="project" value="TreeGrafter"/>
</dbReference>
<feature type="region of interest" description="Disordered" evidence="2">
    <location>
        <begin position="237"/>
        <end position="257"/>
    </location>
</feature>
<feature type="compositionally biased region" description="Acidic residues" evidence="2">
    <location>
        <begin position="425"/>
        <end position="444"/>
    </location>
</feature>
<evidence type="ECO:0000256" key="2">
    <source>
        <dbReference type="SAM" id="MobiDB-lite"/>
    </source>
</evidence>
<feature type="compositionally biased region" description="Polar residues" evidence="2">
    <location>
        <begin position="83"/>
        <end position="101"/>
    </location>
</feature>
<reference evidence="3" key="1">
    <citation type="journal article" date="2020" name="Fungal Divers.">
        <title>Resolving the Mortierellaceae phylogeny through synthesis of multi-gene phylogenetics and phylogenomics.</title>
        <authorList>
            <person name="Vandepol N."/>
            <person name="Liber J."/>
            <person name="Desiro A."/>
            <person name="Na H."/>
            <person name="Kennedy M."/>
            <person name="Barry K."/>
            <person name="Grigoriev I.V."/>
            <person name="Miller A.N."/>
            <person name="O'Donnell K."/>
            <person name="Stajich J.E."/>
            <person name="Bonito G."/>
        </authorList>
    </citation>
    <scope>NUCLEOTIDE SEQUENCE</scope>
    <source>
        <strain evidence="3">CK1249</strain>
    </source>
</reference>
<sequence length="758" mass="82295">MTEERARQETEKPAPSKLTAASPSSAMATAPGALRASSRPPSSSSLHSSHPVTRLRYLKLVPPITPTELEPAPEDEHPHPHSADSQTDSAQPLGSPLSPSTRMRYPRVPLSSLDLAKSRIYTRLLYFFDANTGATATASTACDPPQGPLFTTVDSSSSTSAGAGKGAMTPTTASSQESSTSPQIPSSTANKKYSSRSSRLHYHYHQSPFMDPMLLQASLALVLSDFFPLAGRLCNSHQPSPLSSSSTPAAKKGTEDDKRPFIECNDQGVLFAVADISTTMAQIQQGQYQDSILPPQLFPVGLYPASLRDPPLLGIQLTYTQDQSLIMGVAMDSSVMDAVSLISFMEAWSRITQGKDFSPYPILDRTFLEKLGADDHASANGASTSYAGAVYRHQRINNSPPPPILFDNGLDTDLDRGLGDSDHATEDDDDDDEDEDENEDDEGDRENYTDDEKEGIEGDSNLKRAQRRLQSIQFEAPAAHGLQGTGKGVAGRFPTVTVNYAEHLDGPAEDILDLETHGTEAESGAEVEGSNDLRLFHFTPEQLDRIKQLASEQNIAAAACAADDKEISDKWVSTGDSLIAYLWKMSTITRRLEPDCKLMCGLVMDIRNRVTPTIPEGFIGNAILSIFVQMPVHSLLTTPLSLPSRLLRDELLLQTPEQIRSAISWIQKQEHPHLIETASNNPFGHDFMVWSFRKLNMADHARSGSVAEALAALGDAGVDVYLGLQGEHLLDFEKVHRGFMEGLVGPQGGGVSGEWEVV</sequence>
<keyword evidence="1" id="KW-0808">Transferase</keyword>
<dbReference type="PANTHER" id="PTHR31642">
    <property type="entry name" value="TRICHOTHECENE 3-O-ACETYLTRANSFERASE"/>
    <property type="match status" value="1"/>
</dbReference>
<dbReference type="OrthoDB" id="671439at2759"/>
<dbReference type="Proteomes" id="UP000738359">
    <property type="component" value="Unassembled WGS sequence"/>
</dbReference>
<dbReference type="Pfam" id="PF02458">
    <property type="entry name" value="Transferase"/>
    <property type="match status" value="2"/>
</dbReference>
<dbReference type="AlphaFoldDB" id="A0A9P6M7B8"/>
<proteinExistence type="predicted"/>
<feature type="region of interest" description="Disordered" evidence="2">
    <location>
        <begin position="397"/>
        <end position="461"/>
    </location>
</feature>
<feature type="region of interest" description="Disordered" evidence="2">
    <location>
        <begin position="137"/>
        <end position="192"/>
    </location>
</feature>
<feature type="compositionally biased region" description="Polar residues" evidence="2">
    <location>
        <begin position="169"/>
        <end position="192"/>
    </location>
</feature>
<dbReference type="PANTHER" id="PTHR31642:SF310">
    <property type="entry name" value="FATTY ALCOHOL:CAFFEOYL-COA ACYLTRANSFERASE"/>
    <property type="match status" value="1"/>
</dbReference>
<gene>
    <name evidence="3" type="ORF">BGZ70_002460</name>
</gene>
<dbReference type="InterPro" id="IPR023213">
    <property type="entry name" value="CAT-like_dom_sf"/>
</dbReference>
<dbReference type="InterPro" id="IPR050317">
    <property type="entry name" value="Plant_Fungal_Acyltransferase"/>
</dbReference>
<evidence type="ECO:0000313" key="4">
    <source>
        <dbReference type="Proteomes" id="UP000738359"/>
    </source>
</evidence>
<feature type="compositionally biased region" description="Low complexity" evidence="2">
    <location>
        <begin position="237"/>
        <end position="248"/>
    </location>
</feature>
<dbReference type="EMBL" id="JAAAHY010000016">
    <property type="protein sequence ID" value="KAF9968556.1"/>
    <property type="molecule type" value="Genomic_DNA"/>
</dbReference>
<feature type="compositionally biased region" description="Basic and acidic residues" evidence="2">
    <location>
        <begin position="1"/>
        <end position="14"/>
    </location>
</feature>
<accession>A0A9P6M7B8</accession>
<keyword evidence="4" id="KW-1185">Reference proteome</keyword>
<organism evidence="3 4">
    <name type="scientific">Mortierella alpina</name>
    <name type="common">Oleaginous fungus</name>
    <name type="synonym">Mortierella renispora</name>
    <dbReference type="NCBI Taxonomy" id="64518"/>
    <lineage>
        <taxon>Eukaryota</taxon>
        <taxon>Fungi</taxon>
        <taxon>Fungi incertae sedis</taxon>
        <taxon>Mucoromycota</taxon>
        <taxon>Mortierellomycotina</taxon>
        <taxon>Mortierellomycetes</taxon>
        <taxon>Mortierellales</taxon>
        <taxon>Mortierellaceae</taxon>
        <taxon>Mortierella</taxon>
    </lineage>
</organism>
<name>A0A9P6M7B8_MORAP</name>
<evidence type="ECO:0000313" key="3">
    <source>
        <dbReference type="EMBL" id="KAF9968556.1"/>
    </source>
</evidence>
<protein>
    <submittedName>
        <fullName evidence="3">Uncharacterized protein</fullName>
    </submittedName>
</protein>
<feature type="compositionally biased region" description="Basic and acidic residues" evidence="2">
    <location>
        <begin position="413"/>
        <end position="424"/>
    </location>
</feature>
<feature type="compositionally biased region" description="Low complexity" evidence="2">
    <location>
        <begin position="19"/>
        <end position="50"/>
    </location>
</feature>
<feature type="region of interest" description="Disordered" evidence="2">
    <location>
        <begin position="1"/>
        <end position="105"/>
    </location>
</feature>
<dbReference type="Gene3D" id="3.30.559.10">
    <property type="entry name" value="Chloramphenicol acetyltransferase-like domain"/>
    <property type="match status" value="2"/>
</dbReference>
<evidence type="ECO:0000256" key="1">
    <source>
        <dbReference type="ARBA" id="ARBA00022679"/>
    </source>
</evidence>
<comment type="caution">
    <text evidence="3">The sequence shown here is derived from an EMBL/GenBank/DDBJ whole genome shotgun (WGS) entry which is preliminary data.</text>
</comment>